<evidence type="ECO:0000256" key="4">
    <source>
        <dbReference type="ARBA" id="ARBA00022679"/>
    </source>
</evidence>
<dbReference type="RefSeq" id="WP_184636501.1">
    <property type="nucleotide sequence ID" value="NZ_BAABKT010000039.1"/>
</dbReference>
<feature type="region of interest" description="Disordered" evidence="9">
    <location>
        <begin position="32"/>
        <end position="55"/>
    </location>
</feature>
<dbReference type="GO" id="GO:0046983">
    <property type="term" value="F:protein dimerization activity"/>
    <property type="evidence" value="ECO:0007669"/>
    <property type="project" value="InterPro"/>
</dbReference>
<dbReference type="GO" id="GO:0000155">
    <property type="term" value="F:phosphorelay sensor kinase activity"/>
    <property type="evidence" value="ECO:0007669"/>
    <property type="project" value="InterPro"/>
</dbReference>
<evidence type="ECO:0000256" key="7">
    <source>
        <dbReference type="ARBA" id="ARBA00022840"/>
    </source>
</evidence>
<keyword evidence="10" id="KW-0812">Transmembrane</keyword>
<proteinExistence type="predicted"/>
<feature type="transmembrane region" description="Helical" evidence="10">
    <location>
        <begin position="157"/>
        <end position="182"/>
    </location>
</feature>
<dbReference type="Proteomes" id="UP000578077">
    <property type="component" value="Unassembled WGS sequence"/>
</dbReference>
<keyword evidence="6 13" id="KW-0418">Kinase</keyword>
<feature type="transmembrane region" description="Helical" evidence="10">
    <location>
        <begin position="70"/>
        <end position="88"/>
    </location>
</feature>
<dbReference type="EC" id="2.7.13.3" evidence="2"/>
<evidence type="ECO:0000256" key="10">
    <source>
        <dbReference type="SAM" id="Phobius"/>
    </source>
</evidence>
<dbReference type="Pfam" id="PF02518">
    <property type="entry name" value="HATPase_c"/>
    <property type="match status" value="1"/>
</dbReference>
<evidence type="ECO:0000259" key="11">
    <source>
        <dbReference type="Pfam" id="PF02518"/>
    </source>
</evidence>
<keyword evidence="14" id="KW-1185">Reference proteome</keyword>
<accession>A0A841EE22</accession>
<dbReference type="GO" id="GO:0005524">
    <property type="term" value="F:ATP binding"/>
    <property type="evidence" value="ECO:0007669"/>
    <property type="project" value="UniProtKB-KW"/>
</dbReference>
<dbReference type="InterPro" id="IPR003594">
    <property type="entry name" value="HATPase_dom"/>
</dbReference>
<keyword evidence="8" id="KW-0902">Two-component regulatory system</keyword>
<evidence type="ECO:0000256" key="2">
    <source>
        <dbReference type="ARBA" id="ARBA00012438"/>
    </source>
</evidence>
<dbReference type="Pfam" id="PF07730">
    <property type="entry name" value="HisKA_3"/>
    <property type="match status" value="1"/>
</dbReference>
<feature type="domain" description="Signal transduction histidine kinase subgroup 3 dimerisation and phosphoacceptor" evidence="12">
    <location>
        <begin position="204"/>
        <end position="269"/>
    </location>
</feature>
<dbReference type="AlphaFoldDB" id="A0A841EE22"/>
<dbReference type="PANTHER" id="PTHR24421">
    <property type="entry name" value="NITRATE/NITRITE SENSOR PROTEIN NARX-RELATED"/>
    <property type="match status" value="1"/>
</dbReference>
<feature type="region of interest" description="Disordered" evidence="9">
    <location>
        <begin position="410"/>
        <end position="433"/>
    </location>
</feature>
<keyword evidence="5" id="KW-0547">Nucleotide-binding</keyword>
<feature type="compositionally biased region" description="Basic and acidic residues" evidence="9">
    <location>
        <begin position="414"/>
        <end position="426"/>
    </location>
</feature>
<evidence type="ECO:0000256" key="9">
    <source>
        <dbReference type="SAM" id="MobiDB-lite"/>
    </source>
</evidence>
<dbReference type="InterPro" id="IPR050482">
    <property type="entry name" value="Sensor_HK_TwoCompSys"/>
</dbReference>
<feature type="domain" description="Histidine kinase/HSP90-like ATPase" evidence="11">
    <location>
        <begin position="345"/>
        <end position="431"/>
    </location>
</feature>
<evidence type="ECO:0000256" key="5">
    <source>
        <dbReference type="ARBA" id="ARBA00022741"/>
    </source>
</evidence>
<comment type="catalytic activity">
    <reaction evidence="1">
        <text>ATP + protein L-histidine = ADP + protein N-phospho-L-histidine.</text>
        <dbReference type="EC" id="2.7.13.3"/>
    </reaction>
</comment>
<keyword evidence="10" id="KW-0472">Membrane</keyword>
<comment type="caution">
    <text evidence="13">The sequence shown here is derived from an EMBL/GenBank/DDBJ whole genome shotgun (WGS) entry which is preliminary data.</text>
</comment>
<keyword evidence="3" id="KW-0597">Phosphoprotein</keyword>
<keyword evidence="7" id="KW-0067">ATP-binding</keyword>
<evidence type="ECO:0000313" key="13">
    <source>
        <dbReference type="EMBL" id="MBB5999589.1"/>
    </source>
</evidence>
<feature type="region of interest" description="Disordered" evidence="9">
    <location>
        <begin position="267"/>
        <end position="339"/>
    </location>
</feature>
<dbReference type="Gene3D" id="1.20.5.1930">
    <property type="match status" value="1"/>
</dbReference>
<dbReference type="Gene3D" id="3.30.565.10">
    <property type="entry name" value="Histidine kinase-like ATPase, C-terminal domain"/>
    <property type="match status" value="1"/>
</dbReference>
<reference evidence="13 14" key="1">
    <citation type="submission" date="2020-08" db="EMBL/GenBank/DDBJ databases">
        <title>Sequencing the genomes of 1000 actinobacteria strains.</title>
        <authorList>
            <person name="Klenk H.-P."/>
        </authorList>
    </citation>
    <scope>NUCLEOTIDE SEQUENCE [LARGE SCALE GENOMIC DNA]</scope>
    <source>
        <strain evidence="13 14">DSM 44593</strain>
    </source>
</reference>
<evidence type="ECO:0000256" key="1">
    <source>
        <dbReference type="ARBA" id="ARBA00000085"/>
    </source>
</evidence>
<organism evidence="13 14">
    <name type="scientific">Streptomonospora salina</name>
    <dbReference type="NCBI Taxonomy" id="104205"/>
    <lineage>
        <taxon>Bacteria</taxon>
        <taxon>Bacillati</taxon>
        <taxon>Actinomycetota</taxon>
        <taxon>Actinomycetes</taxon>
        <taxon>Streptosporangiales</taxon>
        <taxon>Nocardiopsidaceae</taxon>
        <taxon>Streptomonospora</taxon>
    </lineage>
</organism>
<dbReference type="PANTHER" id="PTHR24421:SF10">
    <property type="entry name" value="NITRATE_NITRITE SENSOR PROTEIN NARQ"/>
    <property type="match status" value="1"/>
</dbReference>
<dbReference type="InterPro" id="IPR036890">
    <property type="entry name" value="HATPase_C_sf"/>
</dbReference>
<evidence type="ECO:0000313" key="14">
    <source>
        <dbReference type="Proteomes" id="UP000578077"/>
    </source>
</evidence>
<keyword evidence="4" id="KW-0808">Transferase</keyword>
<evidence type="ECO:0000256" key="8">
    <source>
        <dbReference type="ARBA" id="ARBA00023012"/>
    </source>
</evidence>
<sequence>MSQRTARVLAADVPIALAVTAVSLVDAHVRSAMPRSPSGNPWGPDGPDSGQPPWAGGAPFAAGAETLPPAAYLCIAAVAVCLAARRFYPRSAFAGAMAAVAAFYALGPDSGLLRLGPMVLAYTMAVRLPLRKWAALTALAVPVLLATRADLPYFGLLYPGAAGAIVAALAVLLVPAALGAIVRSRRENARRERDGELRRSVYEERLRIAREVHDVVGHSLSVINMQAGVALHVLDQRPEQAEPALQAIRQTSKDALEELRGTLAVFREPGGAEPGGAGGDGATRTPGDAGSRAGGGAEPAGSGREPVPGLDRIDELAAGIDPTGRRVAVHTHGERAAPPAAVDHAAYRIVQEALTNAVRHGGGAATVVIGYHPEELTVEITDSASARPRREYAEGSGIAGMRERARAVGGRLEAGPRTEGGFRVRADLPLGQR</sequence>
<dbReference type="SUPFAM" id="SSF55874">
    <property type="entry name" value="ATPase domain of HSP90 chaperone/DNA topoisomerase II/histidine kinase"/>
    <property type="match status" value="1"/>
</dbReference>
<name>A0A841EE22_9ACTN</name>
<protein>
    <recommendedName>
        <fullName evidence="2">histidine kinase</fullName>
        <ecNumber evidence="2">2.7.13.3</ecNumber>
    </recommendedName>
</protein>
<feature type="compositionally biased region" description="Gly residues" evidence="9">
    <location>
        <begin position="272"/>
        <end position="281"/>
    </location>
</feature>
<keyword evidence="10" id="KW-1133">Transmembrane helix</keyword>
<dbReference type="GO" id="GO:0016020">
    <property type="term" value="C:membrane"/>
    <property type="evidence" value="ECO:0007669"/>
    <property type="project" value="InterPro"/>
</dbReference>
<gene>
    <name evidence="13" type="ORF">HNR25_003340</name>
</gene>
<evidence type="ECO:0000259" key="12">
    <source>
        <dbReference type="Pfam" id="PF07730"/>
    </source>
</evidence>
<evidence type="ECO:0000256" key="6">
    <source>
        <dbReference type="ARBA" id="ARBA00022777"/>
    </source>
</evidence>
<dbReference type="InterPro" id="IPR011712">
    <property type="entry name" value="Sig_transdc_His_kin_sub3_dim/P"/>
</dbReference>
<dbReference type="EMBL" id="JACHLY010000001">
    <property type="protein sequence ID" value="MBB5999589.1"/>
    <property type="molecule type" value="Genomic_DNA"/>
</dbReference>
<evidence type="ECO:0000256" key="3">
    <source>
        <dbReference type="ARBA" id="ARBA00022553"/>
    </source>
</evidence>
<dbReference type="CDD" id="cd16917">
    <property type="entry name" value="HATPase_UhpB-NarQ-NarX-like"/>
    <property type="match status" value="1"/>
</dbReference>